<dbReference type="Proteomes" id="UP000829398">
    <property type="component" value="Chromosome 1"/>
</dbReference>
<reference evidence="2" key="1">
    <citation type="journal article" date="2023" name="Hortic. Res.">
        <title>A chromosome-level phased genome enabling allele-level studies in sweet orange: a case study on citrus Huanglongbing tolerance.</title>
        <authorList>
            <person name="Wu B."/>
            <person name="Yu Q."/>
            <person name="Deng Z."/>
            <person name="Duan Y."/>
            <person name="Luo F."/>
            <person name="Gmitter F. Jr."/>
        </authorList>
    </citation>
    <scope>NUCLEOTIDE SEQUENCE [LARGE SCALE GENOMIC DNA]</scope>
    <source>
        <strain evidence="2">cv. Valencia</strain>
    </source>
</reference>
<accession>A0ACB8NRU8</accession>
<sequence>METSLEKSSPPSIENNRSTKRAKFKAQGVDGDNPPPVSFRDKLLETQMELEEEFMGKEEDIDIDIGDVVIEMERFLPAISFSQKVHLQLVKPWQSTVVVKLLGRSIGYKVLCNRLEALWNMSHGFSVIDLENNYFLVRFKRDSNAQHVLTQGPWIVLGHYLTVQPWSLHFDSVNEKISSVVAWIRLPGMPLHYYHKKVLRLLGQVIRNVICIDYNTESTTRGKFARIAVEVALDKLLCSQFLLDSKIQKVEYESLPTICFECGIYGYLISSCQKKIANEGMSSNNPNKLMMLSNSVGINEDLLLSLNHYNDPSDGRQPSFNQSDDNSEDSDYMRDSAEQDGKSESADSLVFEDGIDAEQIVDTPDV</sequence>
<dbReference type="EMBL" id="CM039170">
    <property type="protein sequence ID" value="KAH9800898.1"/>
    <property type="molecule type" value="Genomic_DNA"/>
</dbReference>
<keyword evidence="2" id="KW-1185">Reference proteome</keyword>
<evidence type="ECO:0000313" key="1">
    <source>
        <dbReference type="EMBL" id="KAH9800898.1"/>
    </source>
</evidence>
<name>A0ACB8NRU8_CITSI</name>
<organism evidence="1 2">
    <name type="scientific">Citrus sinensis</name>
    <name type="common">Sweet orange</name>
    <name type="synonym">Citrus aurantium var. sinensis</name>
    <dbReference type="NCBI Taxonomy" id="2711"/>
    <lineage>
        <taxon>Eukaryota</taxon>
        <taxon>Viridiplantae</taxon>
        <taxon>Streptophyta</taxon>
        <taxon>Embryophyta</taxon>
        <taxon>Tracheophyta</taxon>
        <taxon>Spermatophyta</taxon>
        <taxon>Magnoliopsida</taxon>
        <taxon>eudicotyledons</taxon>
        <taxon>Gunneridae</taxon>
        <taxon>Pentapetalae</taxon>
        <taxon>rosids</taxon>
        <taxon>malvids</taxon>
        <taxon>Sapindales</taxon>
        <taxon>Rutaceae</taxon>
        <taxon>Aurantioideae</taxon>
        <taxon>Citrus</taxon>
    </lineage>
</organism>
<protein>
    <submittedName>
        <fullName evidence="1">DUF4283 domain-containing protein</fullName>
    </submittedName>
</protein>
<gene>
    <name evidence="1" type="ORF">KPL71_000834</name>
</gene>
<evidence type="ECO:0000313" key="2">
    <source>
        <dbReference type="Proteomes" id="UP000829398"/>
    </source>
</evidence>
<comment type="caution">
    <text evidence="1">The sequence shown here is derived from an EMBL/GenBank/DDBJ whole genome shotgun (WGS) entry which is preliminary data.</text>
</comment>
<proteinExistence type="predicted"/>